<gene>
    <name evidence="2" type="ORF">DB31_6468</name>
</gene>
<comment type="caution">
    <text evidence="2">The sequence shown here is derived from an EMBL/GenBank/DDBJ whole genome shotgun (WGS) entry which is preliminary data.</text>
</comment>
<evidence type="ECO:0000259" key="1">
    <source>
        <dbReference type="Pfam" id="PF08392"/>
    </source>
</evidence>
<dbReference type="InterPro" id="IPR013601">
    <property type="entry name" value="FAE1_typ3_polyketide_synth"/>
</dbReference>
<organism evidence="2 3">
    <name type="scientific">Hyalangium minutum</name>
    <dbReference type="NCBI Taxonomy" id="394096"/>
    <lineage>
        <taxon>Bacteria</taxon>
        <taxon>Pseudomonadati</taxon>
        <taxon>Myxococcota</taxon>
        <taxon>Myxococcia</taxon>
        <taxon>Myxococcales</taxon>
        <taxon>Cystobacterineae</taxon>
        <taxon>Archangiaceae</taxon>
        <taxon>Hyalangium</taxon>
    </lineage>
</organism>
<protein>
    <submittedName>
        <fullName evidence="2">3-oxoacyl-[acyl-carrier-protein] synthase, KASIII</fullName>
    </submittedName>
</protein>
<dbReference type="AlphaFoldDB" id="A0A085WP80"/>
<evidence type="ECO:0000313" key="2">
    <source>
        <dbReference type="EMBL" id="KFE69493.1"/>
    </source>
</evidence>
<accession>A0A085WP80</accession>
<dbReference type="Gene3D" id="3.40.47.10">
    <property type="match status" value="1"/>
</dbReference>
<feature type="domain" description="FAE" evidence="1">
    <location>
        <begin position="34"/>
        <end position="158"/>
    </location>
</feature>
<dbReference type="GO" id="GO:0006633">
    <property type="term" value="P:fatty acid biosynthetic process"/>
    <property type="evidence" value="ECO:0007669"/>
    <property type="project" value="InterPro"/>
</dbReference>
<dbReference type="GO" id="GO:0016747">
    <property type="term" value="F:acyltransferase activity, transferring groups other than amino-acyl groups"/>
    <property type="evidence" value="ECO:0007669"/>
    <property type="project" value="InterPro"/>
</dbReference>
<dbReference type="GO" id="GO:0016020">
    <property type="term" value="C:membrane"/>
    <property type="evidence" value="ECO:0007669"/>
    <property type="project" value="InterPro"/>
</dbReference>
<proteinExistence type="predicted"/>
<name>A0A085WP80_9BACT</name>
<dbReference type="EMBL" id="JMCB01000004">
    <property type="protein sequence ID" value="KFE69493.1"/>
    <property type="molecule type" value="Genomic_DNA"/>
</dbReference>
<keyword evidence="3" id="KW-1185">Reference proteome</keyword>
<dbReference type="STRING" id="394096.DB31_6468"/>
<evidence type="ECO:0000313" key="3">
    <source>
        <dbReference type="Proteomes" id="UP000028725"/>
    </source>
</evidence>
<dbReference type="Pfam" id="PF08392">
    <property type="entry name" value="FAE1_CUT1_RppA"/>
    <property type="match status" value="1"/>
</dbReference>
<sequence length="306" mass="33737">MEWAAARNVSSKLVEELLAHGCRYFYEGPEHSDAELISGAIDQLVARQGERISQVSYLLHAHTQPFSMPAPPSSVLTELVQRYRLSPKLCFSVEHLACAGVVVAVDRAARLLAADSEARYALVVTSDRVFGNHKHRIRQNAGIQSDGGTAILLSKEDVRCRLGAISYRNFGDLHEGPSNPRTTALIARYTWLHTKLAFEQNSRATGIPLPEYGQLMPVNADRHYWVQIANALNLPESAFFLDNIRERGHACTNDFAVNLVDRGFPLLDQGKPIASCGQSNVGAYAIVTLLPRSDKPWAEPSAHPSE</sequence>
<dbReference type="SUPFAM" id="SSF53901">
    <property type="entry name" value="Thiolase-like"/>
    <property type="match status" value="2"/>
</dbReference>
<dbReference type="InterPro" id="IPR016039">
    <property type="entry name" value="Thiolase-like"/>
</dbReference>
<reference evidence="2 3" key="1">
    <citation type="submission" date="2014-04" db="EMBL/GenBank/DDBJ databases">
        <title>Genome assembly of Hyalangium minutum DSM 14724.</title>
        <authorList>
            <person name="Sharma G."/>
            <person name="Subramanian S."/>
        </authorList>
    </citation>
    <scope>NUCLEOTIDE SEQUENCE [LARGE SCALE GENOMIC DNA]</scope>
    <source>
        <strain evidence="2 3">DSM 14724</strain>
    </source>
</reference>
<dbReference type="Proteomes" id="UP000028725">
    <property type="component" value="Unassembled WGS sequence"/>
</dbReference>